<dbReference type="AlphaFoldDB" id="M3JZU4"/>
<name>M3JZU4_CANMX</name>
<dbReference type="OMA" id="EHEHEEY"/>
<dbReference type="Proteomes" id="UP000011777">
    <property type="component" value="Unassembled WGS sequence"/>
</dbReference>
<keyword evidence="3" id="KW-1185">Reference proteome</keyword>
<dbReference type="OrthoDB" id="4022920at2759"/>
<sequence length="518" mass="58488">MTNQRPKLSDYRMQNKPHDPRHSQTSSARLSQQQQHQQSQQRIRSFTEPSLFPRQEEPNYYRPTQSAQELTYVEDSEDEIPVLLSSRSTSLPRFSSMFNEFDSSFETSQVLTNYHCHESSQLNNENFNAQDFAMPEEMNDDVDFYNSQAIAIADNENENDPDVVLLYSQKVGTESNSNAGGMETTKKVDEGYDDAFETNIQDDESTEEVVTTDVLSKLDNIPSVDEVDGVPNEDEIMECSTQCDEEDLHRERQLENEAVAVVNPPPPMIMAVDYISLSQDSYELKEAAKPKMTEALNTTDGGCNDDPDVAMMIDNDEKNEEVTTNDVLADVEPMVAEKPIEEEIIECSTKPEEELVEEIAVVNEVEEQVLPVPVAKKTDKKKKKPTKKESIPSVAKKSIKDDTSKTENKSKYFAKNESTKKAVQSDNTTQPVVAKESKVMSPPTTKEIAKINSPVVNDTNQNKENQVINTKTTKVIRKRVGSKPLSEICNQHPRARVGLSKRVRIDSLHNNLKKKKPN</sequence>
<proteinExistence type="predicted"/>
<feature type="region of interest" description="Disordered" evidence="1">
    <location>
        <begin position="376"/>
        <end position="445"/>
    </location>
</feature>
<reference evidence="2 3" key="1">
    <citation type="submission" date="2013-02" db="EMBL/GenBank/DDBJ databases">
        <title>Genome sequence of Candida maltosa Xu316, a potential industrial strain for xylitol and ethanol production.</title>
        <authorList>
            <person name="Yu J."/>
            <person name="Wang Q."/>
            <person name="Geng X."/>
            <person name="Bao W."/>
            <person name="He P."/>
            <person name="Cai J."/>
        </authorList>
    </citation>
    <scope>NUCLEOTIDE SEQUENCE [LARGE SCALE GENOMIC DNA]</scope>
    <source>
        <strain evidence="3">Xu316</strain>
    </source>
</reference>
<feature type="compositionally biased region" description="Polar residues" evidence="1">
    <location>
        <begin position="421"/>
        <end position="431"/>
    </location>
</feature>
<gene>
    <name evidence="2" type="ORF">G210_0879</name>
</gene>
<comment type="caution">
    <text evidence="2">The sequence shown here is derived from an EMBL/GenBank/DDBJ whole genome shotgun (WGS) entry which is preliminary data.</text>
</comment>
<protein>
    <submittedName>
        <fullName evidence="2">Uncharacterized protein</fullName>
    </submittedName>
</protein>
<evidence type="ECO:0000256" key="1">
    <source>
        <dbReference type="SAM" id="MobiDB-lite"/>
    </source>
</evidence>
<evidence type="ECO:0000313" key="3">
    <source>
        <dbReference type="Proteomes" id="UP000011777"/>
    </source>
</evidence>
<dbReference type="EMBL" id="AOGT01001067">
    <property type="protein sequence ID" value="EMG48535.1"/>
    <property type="molecule type" value="Genomic_DNA"/>
</dbReference>
<organism evidence="2 3">
    <name type="scientific">Candida maltosa (strain Xu316)</name>
    <name type="common">Yeast</name>
    <dbReference type="NCBI Taxonomy" id="1245528"/>
    <lineage>
        <taxon>Eukaryota</taxon>
        <taxon>Fungi</taxon>
        <taxon>Dikarya</taxon>
        <taxon>Ascomycota</taxon>
        <taxon>Saccharomycotina</taxon>
        <taxon>Pichiomycetes</taxon>
        <taxon>Debaryomycetaceae</taxon>
        <taxon>Candida/Lodderomyces clade</taxon>
        <taxon>Candida</taxon>
    </lineage>
</organism>
<dbReference type="STRING" id="1245528.M3JZU4"/>
<evidence type="ECO:0000313" key="2">
    <source>
        <dbReference type="EMBL" id="EMG48535.1"/>
    </source>
</evidence>
<feature type="compositionally biased region" description="Low complexity" evidence="1">
    <location>
        <begin position="26"/>
        <end position="44"/>
    </location>
</feature>
<feature type="region of interest" description="Disordered" evidence="1">
    <location>
        <begin position="1"/>
        <end position="66"/>
    </location>
</feature>
<feature type="compositionally biased region" description="Basic and acidic residues" evidence="1">
    <location>
        <begin position="398"/>
        <end position="410"/>
    </location>
</feature>
<dbReference type="HOGENOM" id="CLU_524766_0_0_1"/>
<accession>M3JZU4</accession>
<dbReference type="eggNOG" id="ENOG502RQJX">
    <property type="taxonomic scope" value="Eukaryota"/>
</dbReference>